<proteinExistence type="predicted"/>
<dbReference type="Proteomes" id="UP000266673">
    <property type="component" value="Unassembled WGS sequence"/>
</dbReference>
<dbReference type="OrthoDB" id="511599at2759"/>
<protein>
    <submittedName>
        <fullName evidence="2">Uncharacterized protein</fullName>
    </submittedName>
</protein>
<evidence type="ECO:0000313" key="2">
    <source>
        <dbReference type="EMBL" id="RIB22876.1"/>
    </source>
</evidence>
<reference evidence="2 3" key="1">
    <citation type="submission" date="2018-06" db="EMBL/GenBank/DDBJ databases">
        <title>Comparative genomics reveals the genomic features of Rhizophagus irregularis, R. cerebriforme, R. diaphanum and Gigaspora rosea, and their symbiotic lifestyle signature.</title>
        <authorList>
            <person name="Morin E."/>
            <person name="San Clemente H."/>
            <person name="Chen E.C.H."/>
            <person name="De La Providencia I."/>
            <person name="Hainaut M."/>
            <person name="Kuo A."/>
            <person name="Kohler A."/>
            <person name="Murat C."/>
            <person name="Tang N."/>
            <person name="Roy S."/>
            <person name="Loubradou J."/>
            <person name="Henrissat B."/>
            <person name="Grigoriev I.V."/>
            <person name="Corradi N."/>
            <person name="Roux C."/>
            <person name="Martin F.M."/>
        </authorList>
    </citation>
    <scope>NUCLEOTIDE SEQUENCE [LARGE SCALE GENOMIC DNA]</scope>
    <source>
        <strain evidence="2 3">DAOM 194757</strain>
    </source>
</reference>
<feature type="chain" id="PRO_5017207722" evidence="1">
    <location>
        <begin position="19"/>
        <end position="288"/>
    </location>
</feature>
<evidence type="ECO:0000313" key="3">
    <source>
        <dbReference type="Proteomes" id="UP000266673"/>
    </source>
</evidence>
<evidence type="ECO:0000256" key="1">
    <source>
        <dbReference type="SAM" id="SignalP"/>
    </source>
</evidence>
<dbReference type="AlphaFoldDB" id="A0A397VV30"/>
<feature type="signal peptide" evidence="1">
    <location>
        <begin position="1"/>
        <end position="18"/>
    </location>
</feature>
<name>A0A397VV30_9GLOM</name>
<comment type="caution">
    <text evidence="2">The sequence shown here is derived from an EMBL/GenBank/DDBJ whole genome shotgun (WGS) entry which is preliminary data.</text>
</comment>
<organism evidence="2 3">
    <name type="scientific">Gigaspora rosea</name>
    <dbReference type="NCBI Taxonomy" id="44941"/>
    <lineage>
        <taxon>Eukaryota</taxon>
        <taxon>Fungi</taxon>
        <taxon>Fungi incertae sedis</taxon>
        <taxon>Mucoromycota</taxon>
        <taxon>Glomeromycotina</taxon>
        <taxon>Glomeromycetes</taxon>
        <taxon>Diversisporales</taxon>
        <taxon>Gigasporaceae</taxon>
        <taxon>Gigaspora</taxon>
    </lineage>
</organism>
<keyword evidence="3" id="KW-1185">Reference proteome</keyword>
<accession>A0A397VV30</accession>
<keyword evidence="1" id="KW-0732">Signal</keyword>
<dbReference type="EMBL" id="QKWP01000289">
    <property type="protein sequence ID" value="RIB22876.1"/>
    <property type="molecule type" value="Genomic_DNA"/>
</dbReference>
<sequence>MLLSAITFAFVLFDLLYSCPKNFYNDYLLYKTIENGNKPESYVIEDLIVPQLQILVSLTKIFQLDFVNIAQYHIVAGKHSSGKLTMSGQVELSRIRAKVRVLFEKKLVGEMNFGETNCRQEVIYVDINKNLKDLEDLGNALDNANNFKKCVSLIQKILGLDSSKISKWKSSQNAFKRAASAYKKKYKNYQFDNINKYHPKILDLLQEYAKSRADELKFTVAFITNDKSVLKRMRVCDDIEAKKLYELIGESLLVLNFVISCIKKKLSFEMPILGLRNFIQDIRAIGIL</sequence>
<gene>
    <name evidence="2" type="ORF">C2G38_2172848</name>
</gene>